<dbReference type="AlphaFoldDB" id="A0A4Q2FQU5"/>
<dbReference type="Proteomes" id="UP000289485">
    <property type="component" value="Unassembled WGS sequence"/>
</dbReference>
<sequence>MVRDNGGAIAQKGFNYQNHVISLTAIRNYTKNNFEIFVESDDDFEVLYDDNYHAYIQVKGKKRIGLKKLLQKHEDKCSILEKHLTPGDGHSKYKIVVFHFTETELSKMQENTSEELFEHSLKLSTEQTDYILGQLDESFSTKLANFSLVKTSFKNDYLEARTYLKGELINQGISVDGRDDLILDELDRLIKQKSEYIIENEDDKKLKRISAIELQPILQKISSKALFESELDKFPFTSFIKAKIKKEEVKIIQQHMYKKRQVIGLLESDIHRLETKKLTEIAEEIKFCDILKPLESDTKYAIIISAYCDIVEGVANEPINH</sequence>
<dbReference type="GO" id="GO:0004518">
    <property type="term" value="F:nuclease activity"/>
    <property type="evidence" value="ECO:0007669"/>
    <property type="project" value="InterPro"/>
</dbReference>
<name>A0A4Q2FQU5_STROR</name>
<organism evidence="2 3">
    <name type="scientific">Streptococcus oralis</name>
    <dbReference type="NCBI Taxonomy" id="1303"/>
    <lineage>
        <taxon>Bacteria</taxon>
        <taxon>Bacillati</taxon>
        <taxon>Bacillota</taxon>
        <taxon>Bacilli</taxon>
        <taxon>Lactobacillales</taxon>
        <taxon>Streptococcaceae</taxon>
        <taxon>Streptococcus</taxon>
    </lineage>
</organism>
<comment type="caution">
    <text evidence="2">The sequence shown here is derived from an EMBL/GenBank/DDBJ whole genome shotgun (WGS) entry which is preliminary data.</text>
</comment>
<dbReference type="Pfam" id="PF14130">
    <property type="entry name" value="Cap4_nuclease"/>
    <property type="match status" value="1"/>
</dbReference>
<accession>A0A4Q2FQU5</accession>
<dbReference type="RefSeq" id="WP_129325884.1">
    <property type="nucleotide sequence ID" value="NZ_QEWJ01000002.1"/>
</dbReference>
<protein>
    <submittedName>
        <fullName evidence="2">DUF4297 domain-containing protein</fullName>
    </submittedName>
</protein>
<evidence type="ECO:0000259" key="1">
    <source>
        <dbReference type="Pfam" id="PF14130"/>
    </source>
</evidence>
<dbReference type="EMBL" id="QEWJ01000002">
    <property type="protein sequence ID" value="RXX22283.1"/>
    <property type="molecule type" value="Genomic_DNA"/>
</dbReference>
<evidence type="ECO:0000313" key="3">
    <source>
        <dbReference type="Proteomes" id="UP000289485"/>
    </source>
</evidence>
<reference evidence="2 3" key="1">
    <citation type="submission" date="2018-05" db="EMBL/GenBank/DDBJ databases">
        <title>Streptococcus from otitis media.</title>
        <authorList>
            <person name="Wayes A.M."/>
            <person name="Jakubovics N.S."/>
        </authorList>
    </citation>
    <scope>NUCLEOTIDE SEQUENCE [LARGE SCALE GENOMIC DNA]</scope>
    <source>
        <strain evidence="2 3">NU43</strain>
    </source>
</reference>
<evidence type="ECO:0000313" key="2">
    <source>
        <dbReference type="EMBL" id="RXX22283.1"/>
    </source>
</evidence>
<proteinExistence type="predicted"/>
<feature type="domain" description="CD-NTase associated protein 4-like DNA endonuclease" evidence="1">
    <location>
        <begin position="6"/>
        <end position="151"/>
    </location>
</feature>
<dbReference type="InterPro" id="IPR025382">
    <property type="entry name" value="Cap4-like_endonuclease_dom"/>
</dbReference>
<gene>
    <name evidence="2" type="ORF">DF216_02725</name>
</gene>